<gene>
    <name evidence="7" type="ORF">MNB_SM-3-989</name>
</gene>
<reference evidence="7" key="1">
    <citation type="submission" date="2016-10" db="EMBL/GenBank/DDBJ databases">
        <authorList>
            <person name="de Groot N.N."/>
        </authorList>
    </citation>
    <scope>NUCLEOTIDE SEQUENCE</scope>
</reference>
<name>A0A1W1D4L3_9ZZZZ</name>
<keyword evidence="5" id="KW-0472">Membrane</keyword>
<dbReference type="PANTHER" id="PTHR30026">
    <property type="entry name" value="OUTER MEMBRANE PROTEIN TOLC"/>
    <property type="match status" value="1"/>
</dbReference>
<dbReference type="Gene3D" id="1.20.1600.10">
    <property type="entry name" value="Outer membrane efflux proteins (OEP)"/>
    <property type="match status" value="1"/>
</dbReference>
<evidence type="ECO:0000256" key="5">
    <source>
        <dbReference type="ARBA" id="ARBA00023136"/>
    </source>
</evidence>
<comment type="subcellular location">
    <subcellularLocation>
        <location evidence="1">Cell outer membrane</location>
    </subcellularLocation>
</comment>
<keyword evidence="2" id="KW-0813">Transport</keyword>
<evidence type="ECO:0000256" key="6">
    <source>
        <dbReference type="ARBA" id="ARBA00023237"/>
    </source>
</evidence>
<evidence type="ECO:0000256" key="3">
    <source>
        <dbReference type="ARBA" id="ARBA00022452"/>
    </source>
</evidence>
<keyword evidence="3" id="KW-1134">Transmembrane beta strand</keyword>
<accession>A0A1W1D4L3</accession>
<dbReference type="InterPro" id="IPR051906">
    <property type="entry name" value="TolC-like"/>
</dbReference>
<dbReference type="GO" id="GO:0015288">
    <property type="term" value="F:porin activity"/>
    <property type="evidence" value="ECO:0007669"/>
    <property type="project" value="TreeGrafter"/>
</dbReference>
<dbReference type="SUPFAM" id="SSF56954">
    <property type="entry name" value="Outer membrane efflux proteins (OEP)"/>
    <property type="match status" value="1"/>
</dbReference>
<keyword evidence="6" id="KW-0998">Cell outer membrane</keyword>
<evidence type="ECO:0000256" key="4">
    <source>
        <dbReference type="ARBA" id="ARBA00022692"/>
    </source>
</evidence>
<proteinExistence type="predicted"/>
<sequence>MMKKYLLLGMLPTIMFGENLQSLLESAVQNNHLIYAKKINKNAKAKEIEGIQKSYYPTIDVNGFYKRDDDATPFQPGTTYGASLKVGFDIYDGGRKLALKQQKESEYKASSFDTKAQTKNILLAIVRDFYQLKTLQATLQAQIESSKAVKAQLQRIQHFYEAKLVTHDDVDRLQSAYDSNLYAIESIKFQITSLQKSLELKVGKKIQSFDDSFFVKKEDKPTKLDAIRSLEYKKMALKHLAKSVVSAYKPMVHIEDKYTLYGYKDKPQIRGLNFLDHQNEILLSAGMRVFDFGALKTQKEVIKLQANALQQQILYKTKEQQMQQELALQRIQSAKLNIKSSKSALKAAMSALQTITQKYNAGVVDNVTYLDALSAKTKAKALYEASLNNLEMAYAMYYFYNNKNLMEYLQ</sequence>
<protein>
    <submittedName>
        <fullName evidence="7">Probable outer membrane component of multidrug efflux pump</fullName>
    </submittedName>
</protein>
<organism evidence="7">
    <name type="scientific">hydrothermal vent metagenome</name>
    <dbReference type="NCBI Taxonomy" id="652676"/>
    <lineage>
        <taxon>unclassified sequences</taxon>
        <taxon>metagenomes</taxon>
        <taxon>ecological metagenomes</taxon>
    </lineage>
</organism>
<evidence type="ECO:0000313" key="7">
    <source>
        <dbReference type="EMBL" id="SFV75575.1"/>
    </source>
</evidence>
<evidence type="ECO:0000256" key="2">
    <source>
        <dbReference type="ARBA" id="ARBA00022448"/>
    </source>
</evidence>
<dbReference type="EMBL" id="FPHP01000044">
    <property type="protein sequence ID" value="SFV75575.1"/>
    <property type="molecule type" value="Genomic_DNA"/>
</dbReference>
<dbReference type="AlphaFoldDB" id="A0A1W1D4L3"/>
<dbReference type="PANTHER" id="PTHR30026:SF20">
    <property type="entry name" value="OUTER MEMBRANE PROTEIN TOLC"/>
    <property type="match status" value="1"/>
</dbReference>
<dbReference type="InterPro" id="IPR003423">
    <property type="entry name" value="OMP_efflux"/>
</dbReference>
<evidence type="ECO:0000256" key="1">
    <source>
        <dbReference type="ARBA" id="ARBA00004442"/>
    </source>
</evidence>
<dbReference type="Pfam" id="PF02321">
    <property type="entry name" value="OEP"/>
    <property type="match status" value="1"/>
</dbReference>
<dbReference type="GO" id="GO:0009279">
    <property type="term" value="C:cell outer membrane"/>
    <property type="evidence" value="ECO:0007669"/>
    <property type="project" value="UniProtKB-SubCell"/>
</dbReference>
<keyword evidence="4" id="KW-0812">Transmembrane</keyword>
<dbReference type="GO" id="GO:1990281">
    <property type="term" value="C:efflux pump complex"/>
    <property type="evidence" value="ECO:0007669"/>
    <property type="project" value="TreeGrafter"/>
</dbReference>
<dbReference type="GO" id="GO:0015562">
    <property type="term" value="F:efflux transmembrane transporter activity"/>
    <property type="evidence" value="ECO:0007669"/>
    <property type="project" value="InterPro"/>
</dbReference>